<feature type="transmembrane region" description="Helical" evidence="4">
    <location>
        <begin position="279"/>
        <end position="304"/>
    </location>
</feature>
<dbReference type="PANTHER" id="PTHR23521">
    <property type="entry name" value="TRANSPORTER MFS SUPERFAMILY"/>
    <property type="match status" value="1"/>
</dbReference>
<keyword evidence="2 4" id="KW-1133">Transmembrane helix</keyword>
<evidence type="ECO:0000313" key="7">
    <source>
        <dbReference type="Proteomes" id="UP000183257"/>
    </source>
</evidence>
<evidence type="ECO:0000256" key="3">
    <source>
        <dbReference type="ARBA" id="ARBA00023136"/>
    </source>
</evidence>
<feature type="transmembrane region" description="Helical" evidence="4">
    <location>
        <begin position="98"/>
        <end position="118"/>
    </location>
</feature>
<dbReference type="PROSITE" id="PS50850">
    <property type="entry name" value="MFS"/>
    <property type="match status" value="1"/>
</dbReference>
<reference evidence="7" key="1">
    <citation type="submission" date="2016-11" db="EMBL/GenBank/DDBJ databases">
        <authorList>
            <person name="Varghese N."/>
            <person name="Submissions S."/>
        </authorList>
    </citation>
    <scope>NUCLEOTIDE SEQUENCE [LARGE SCALE GENOMIC DNA]</scope>
    <source>
        <strain evidence="7">DSM 24786</strain>
    </source>
</reference>
<sequence>MIKKSHILPLLIVSQFACTSLWFAGNAIVDDLALKTGLGDSIIGYVLSSVQLGFILGTLVFALLMIADRFSPSKVFALCALFAALCNFSLLVDTITKWHILGARFGTGFFLAGIYPVGMKIASDYYKDGLGKALGYLVGALVLGTAFPFLISGLGWGSNYQTIVQATSILAILGGLIVLLFVPNGPFRKQSSKLELKAGIQLFKNPIFSKAALGYFGHMWELYAFWAFTPLAIKTINNIQNVNYSVPLLTFIIIALGAFSCAFGGYFSKKYGSYKVAVIALFISGVFCFISPLLFMLPALFFFMSWSVWGMAVTADSPQFSSLVAQAAPPELKGTALTIVNSIGFAISIISIQLLSALTTKINTPLIFLFLGIGPLIGLFALLRKKYN</sequence>
<dbReference type="GO" id="GO:0022857">
    <property type="term" value="F:transmembrane transporter activity"/>
    <property type="evidence" value="ECO:0007669"/>
    <property type="project" value="InterPro"/>
</dbReference>
<evidence type="ECO:0000256" key="4">
    <source>
        <dbReference type="SAM" id="Phobius"/>
    </source>
</evidence>
<name>A0A1K1LZY5_9FLAO</name>
<evidence type="ECO:0000256" key="2">
    <source>
        <dbReference type="ARBA" id="ARBA00022989"/>
    </source>
</evidence>
<keyword evidence="1 4" id="KW-0812">Transmembrane</keyword>
<dbReference type="SUPFAM" id="SSF103473">
    <property type="entry name" value="MFS general substrate transporter"/>
    <property type="match status" value="1"/>
</dbReference>
<keyword evidence="7" id="KW-1185">Reference proteome</keyword>
<feature type="transmembrane region" description="Helical" evidence="4">
    <location>
        <begin position="207"/>
        <end position="228"/>
    </location>
</feature>
<evidence type="ECO:0000256" key="1">
    <source>
        <dbReference type="ARBA" id="ARBA00022692"/>
    </source>
</evidence>
<dbReference type="InterPro" id="IPR036259">
    <property type="entry name" value="MFS_trans_sf"/>
</dbReference>
<feature type="transmembrane region" description="Helical" evidence="4">
    <location>
        <begin position="42"/>
        <end position="63"/>
    </location>
</feature>
<feature type="transmembrane region" description="Helical" evidence="4">
    <location>
        <begin position="75"/>
        <end position="92"/>
    </location>
</feature>
<feature type="transmembrane region" description="Helical" evidence="4">
    <location>
        <begin position="339"/>
        <end position="359"/>
    </location>
</feature>
<dbReference type="GO" id="GO:0005886">
    <property type="term" value="C:plasma membrane"/>
    <property type="evidence" value="ECO:0007669"/>
    <property type="project" value="TreeGrafter"/>
</dbReference>
<organism evidence="6 7">
    <name type="scientific">Cellulophaga fucicola</name>
    <dbReference type="NCBI Taxonomy" id="76595"/>
    <lineage>
        <taxon>Bacteria</taxon>
        <taxon>Pseudomonadati</taxon>
        <taxon>Bacteroidota</taxon>
        <taxon>Flavobacteriia</taxon>
        <taxon>Flavobacteriales</taxon>
        <taxon>Flavobacteriaceae</taxon>
        <taxon>Cellulophaga</taxon>
    </lineage>
</organism>
<gene>
    <name evidence="6" type="ORF">SAMN05660313_00142</name>
</gene>
<dbReference type="Pfam" id="PF07690">
    <property type="entry name" value="MFS_1"/>
    <property type="match status" value="1"/>
</dbReference>
<feature type="domain" description="Major facilitator superfamily (MFS) profile" evidence="5">
    <location>
        <begin position="207"/>
        <end position="388"/>
    </location>
</feature>
<dbReference type="Proteomes" id="UP000183257">
    <property type="component" value="Unassembled WGS sequence"/>
</dbReference>
<feature type="transmembrane region" description="Helical" evidence="4">
    <location>
        <begin position="163"/>
        <end position="187"/>
    </location>
</feature>
<dbReference type="STRING" id="76595.SAMN05660313_00142"/>
<dbReference type="InterPro" id="IPR020846">
    <property type="entry name" value="MFS_dom"/>
</dbReference>
<evidence type="ECO:0000259" key="5">
    <source>
        <dbReference type="PROSITE" id="PS50850"/>
    </source>
</evidence>
<feature type="transmembrane region" description="Helical" evidence="4">
    <location>
        <begin position="366"/>
        <end position="383"/>
    </location>
</feature>
<accession>A0A1K1LZY5</accession>
<dbReference type="EMBL" id="FPIY01000001">
    <property type="protein sequence ID" value="SFW15230.1"/>
    <property type="molecule type" value="Genomic_DNA"/>
</dbReference>
<feature type="transmembrane region" description="Helical" evidence="4">
    <location>
        <begin position="130"/>
        <end position="151"/>
    </location>
</feature>
<dbReference type="OrthoDB" id="9781976at2"/>
<dbReference type="InterPro" id="IPR011701">
    <property type="entry name" value="MFS"/>
</dbReference>
<proteinExistence type="predicted"/>
<dbReference type="AlphaFoldDB" id="A0A1K1LZY5"/>
<dbReference type="PANTHER" id="PTHR23521:SF3">
    <property type="entry name" value="MFS TRANSPORTER"/>
    <property type="match status" value="1"/>
</dbReference>
<protein>
    <submittedName>
        <fullName evidence="6">Nitrate/nitrite transporter NarK</fullName>
    </submittedName>
</protein>
<feature type="transmembrane region" description="Helical" evidence="4">
    <location>
        <begin position="248"/>
        <end position="267"/>
    </location>
</feature>
<dbReference type="Gene3D" id="1.20.1250.20">
    <property type="entry name" value="MFS general substrate transporter like domains"/>
    <property type="match status" value="2"/>
</dbReference>
<evidence type="ECO:0000313" key="6">
    <source>
        <dbReference type="EMBL" id="SFW15230.1"/>
    </source>
</evidence>
<dbReference type="RefSeq" id="WP_072301842.1">
    <property type="nucleotide sequence ID" value="NZ_FPIY01000001.1"/>
</dbReference>
<keyword evidence="3 4" id="KW-0472">Membrane</keyword>